<dbReference type="EMBL" id="GBXM01098848">
    <property type="protein sequence ID" value="JAH09729.1"/>
    <property type="molecule type" value="Transcribed_RNA"/>
</dbReference>
<name>A0A0E9PZ30_ANGAN</name>
<protein>
    <submittedName>
        <fullName evidence="1">Uncharacterized protein</fullName>
    </submittedName>
</protein>
<proteinExistence type="predicted"/>
<evidence type="ECO:0000313" key="1">
    <source>
        <dbReference type="EMBL" id="JAH09729.1"/>
    </source>
</evidence>
<reference evidence="1" key="1">
    <citation type="submission" date="2014-11" db="EMBL/GenBank/DDBJ databases">
        <authorList>
            <person name="Amaro Gonzalez C."/>
        </authorList>
    </citation>
    <scope>NUCLEOTIDE SEQUENCE</scope>
</reference>
<sequence>MFNCTGRGVSGYLWTLPSFRVWGGALTDPFYPVK</sequence>
<organism evidence="1">
    <name type="scientific">Anguilla anguilla</name>
    <name type="common">European freshwater eel</name>
    <name type="synonym">Muraena anguilla</name>
    <dbReference type="NCBI Taxonomy" id="7936"/>
    <lineage>
        <taxon>Eukaryota</taxon>
        <taxon>Metazoa</taxon>
        <taxon>Chordata</taxon>
        <taxon>Craniata</taxon>
        <taxon>Vertebrata</taxon>
        <taxon>Euteleostomi</taxon>
        <taxon>Actinopterygii</taxon>
        <taxon>Neopterygii</taxon>
        <taxon>Teleostei</taxon>
        <taxon>Anguilliformes</taxon>
        <taxon>Anguillidae</taxon>
        <taxon>Anguilla</taxon>
    </lineage>
</organism>
<accession>A0A0E9PZ30</accession>
<reference evidence="1" key="2">
    <citation type="journal article" date="2015" name="Fish Shellfish Immunol.">
        <title>Early steps in the European eel (Anguilla anguilla)-Vibrio vulnificus interaction in the gills: Role of the RtxA13 toxin.</title>
        <authorList>
            <person name="Callol A."/>
            <person name="Pajuelo D."/>
            <person name="Ebbesson L."/>
            <person name="Teles M."/>
            <person name="MacKenzie S."/>
            <person name="Amaro C."/>
        </authorList>
    </citation>
    <scope>NUCLEOTIDE SEQUENCE</scope>
</reference>
<dbReference type="AlphaFoldDB" id="A0A0E9PZ30"/>